<proteinExistence type="predicted"/>
<keyword evidence="1" id="KW-1133">Transmembrane helix</keyword>
<dbReference type="EMBL" id="LNXY01000034">
    <property type="protein sequence ID" value="KTC84028.1"/>
    <property type="molecule type" value="Genomic_DNA"/>
</dbReference>
<comment type="caution">
    <text evidence="2">The sequence shown here is derived from an EMBL/GenBank/DDBJ whole genome shotgun (WGS) entry which is preliminary data.</text>
</comment>
<gene>
    <name evidence="2" type="ORF">Ldro_3148</name>
</gene>
<reference evidence="2 3" key="1">
    <citation type="submission" date="2015-11" db="EMBL/GenBank/DDBJ databases">
        <title>Genomic analysis of 38 Legionella species identifies large and diverse effector repertoires.</title>
        <authorList>
            <person name="Burstein D."/>
            <person name="Amaro F."/>
            <person name="Zusman T."/>
            <person name="Lifshitz Z."/>
            <person name="Cohen O."/>
            <person name="Gilbert J.A."/>
            <person name="Pupko T."/>
            <person name="Shuman H.A."/>
            <person name="Segal G."/>
        </authorList>
    </citation>
    <scope>NUCLEOTIDE SEQUENCE [LARGE SCALE GENOMIC DNA]</scope>
    <source>
        <strain evidence="2 3">ATCC 700990</strain>
    </source>
</reference>
<protein>
    <submittedName>
        <fullName evidence="2">Uncharacterized protein</fullName>
    </submittedName>
</protein>
<dbReference type="Proteomes" id="UP000054736">
    <property type="component" value="Unassembled WGS sequence"/>
</dbReference>
<evidence type="ECO:0000256" key="1">
    <source>
        <dbReference type="SAM" id="Phobius"/>
    </source>
</evidence>
<organism evidence="2 3">
    <name type="scientific">Legionella drozanskii LLAP-1</name>
    <dbReference type="NCBI Taxonomy" id="1212489"/>
    <lineage>
        <taxon>Bacteria</taxon>
        <taxon>Pseudomonadati</taxon>
        <taxon>Pseudomonadota</taxon>
        <taxon>Gammaproteobacteria</taxon>
        <taxon>Legionellales</taxon>
        <taxon>Legionellaceae</taxon>
        <taxon>Legionella</taxon>
    </lineage>
</organism>
<keyword evidence="1" id="KW-0812">Transmembrane</keyword>
<evidence type="ECO:0000313" key="3">
    <source>
        <dbReference type="Proteomes" id="UP000054736"/>
    </source>
</evidence>
<keyword evidence="1" id="KW-0472">Membrane</keyword>
<evidence type="ECO:0000313" key="2">
    <source>
        <dbReference type="EMBL" id="KTC84028.1"/>
    </source>
</evidence>
<name>A0A0W0SL33_9GAMM</name>
<dbReference type="AlphaFoldDB" id="A0A0W0SL33"/>
<feature type="transmembrane region" description="Helical" evidence="1">
    <location>
        <begin position="7"/>
        <end position="25"/>
    </location>
</feature>
<feature type="non-terminal residue" evidence="2">
    <location>
        <position position="1"/>
    </location>
</feature>
<feature type="transmembrane region" description="Helical" evidence="1">
    <location>
        <begin position="31"/>
        <end position="49"/>
    </location>
</feature>
<sequence length="56" mass="6152">FKASCRLLVVAATPALVLFFFMRGGNFAVPGMGLVYGVLIFSYISYGLYSAKRLRV</sequence>
<dbReference type="STRING" id="1212489.Ldro_3148"/>
<accession>A0A0W0SL33</accession>
<keyword evidence="3" id="KW-1185">Reference proteome</keyword>